<name>A0A972GVU4_9BACL</name>
<dbReference type="EMBL" id="WHOD01000049">
    <property type="protein sequence ID" value="NOU93735.1"/>
    <property type="molecule type" value="Genomic_DNA"/>
</dbReference>
<proteinExistence type="predicted"/>
<feature type="compositionally biased region" description="Polar residues" evidence="1">
    <location>
        <begin position="165"/>
        <end position="180"/>
    </location>
</feature>
<protein>
    <recommendedName>
        <fullName evidence="3">SLH domain-containing protein</fullName>
    </recommendedName>
</protein>
<evidence type="ECO:0000313" key="4">
    <source>
        <dbReference type="EMBL" id="NOU93735.1"/>
    </source>
</evidence>
<dbReference type="InterPro" id="IPR051465">
    <property type="entry name" value="Cell_Envelope_Struct_Comp"/>
</dbReference>
<dbReference type="InterPro" id="IPR002102">
    <property type="entry name" value="Cohesin_dom"/>
</dbReference>
<dbReference type="AlphaFoldDB" id="A0A972GVU4"/>
<dbReference type="Gene3D" id="2.60.40.680">
    <property type="match status" value="1"/>
</dbReference>
<dbReference type="PROSITE" id="PS51272">
    <property type="entry name" value="SLH"/>
    <property type="match status" value="3"/>
</dbReference>
<dbReference type="PANTHER" id="PTHR43308">
    <property type="entry name" value="OUTER MEMBRANE PROTEIN ALPHA-RELATED"/>
    <property type="match status" value="1"/>
</dbReference>
<feature type="signal peptide" evidence="2">
    <location>
        <begin position="1"/>
        <end position="26"/>
    </location>
</feature>
<dbReference type="Proteomes" id="UP000641588">
    <property type="component" value="Unassembled WGS sequence"/>
</dbReference>
<keyword evidence="5" id="KW-1185">Reference proteome</keyword>
<dbReference type="SUPFAM" id="SSF49384">
    <property type="entry name" value="Carbohydrate-binding domain"/>
    <property type="match status" value="1"/>
</dbReference>
<feature type="domain" description="SLH" evidence="3">
    <location>
        <begin position="506"/>
        <end position="561"/>
    </location>
</feature>
<evidence type="ECO:0000259" key="3">
    <source>
        <dbReference type="PROSITE" id="PS51272"/>
    </source>
</evidence>
<feature type="domain" description="SLH" evidence="3">
    <location>
        <begin position="382"/>
        <end position="445"/>
    </location>
</feature>
<evidence type="ECO:0000256" key="1">
    <source>
        <dbReference type="SAM" id="MobiDB-lite"/>
    </source>
</evidence>
<dbReference type="GO" id="GO:0000272">
    <property type="term" value="P:polysaccharide catabolic process"/>
    <property type="evidence" value="ECO:0007669"/>
    <property type="project" value="InterPro"/>
</dbReference>
<dbReference type="RefSeq" id="WP_171651921.1">
    <property type="nucleotide sequence ID" value="NZ_WHOD01000049.1"/>
</dbReference>
<dbReference type="Pfam" id="PF00963">
    <property type="entry name" value="Cohesin"/>
    <property type="match status" value="1"/>
</dbReference>
<reference evidence="4" key="1">
    <citation type="submission" date="2019-10" db="EMBL/GenBank/DDBJ databases">
        <title>Description of Paenibacillus glebae sp. nov.</title>
        <authorList>
            <person name="Carlier A."/>
            <person name="Qi S."/>
        </authorList>
    </citation>
    <scope>NUCLEOTIDE SEQUENCE</scope>
    <source>
        <strain evidence="4">LMG 31456</strain>
    </source>
</reference>
<dbReference type="PANTHER" id="PTHR43308:SF5">
    <property type="entry name" value="S-LAYER PROTEIN _ PEPTIDOGLYCAN ENDO-BETA-N-ACETYLGLUCOSAMINIDASE"/>
    <property type="match status" value="1"/>
</dbReference>
<keyword evidence="2" id="KW-0732">Signal</keyword>
<evidence type="ECO:0000313" key="5">
    <source>
        <dbReference type="Proteomes" id="UP000641588"/>
    </source>
</evidence>
<dbReference type="InterPro" id="IPR008965">
    <property type="entry name" value="CBM2/CBM3_carb-bd_dom_sf"/>
</dbReference>
<dbReference type="GO" id="GO:0030246">
    <property type="term" value="F:carbohydrate binding"/>
    <property type="evidence" value="ECO:0007669"/>
    <property type="project" value="InterPro"/>
</dbReference>
<dbReference type="CDD" id="cd08547">
    <property type="entry name" value="Type_II_cohesin"/>
    <property type="match status" value="1"/>
</dbReference>
<accession>A0A972GVU4</accession>
<feature type="domain" description="SLH" evidence="3">
    <location>
        <begin position="446"/>
        <end position="504"/>
    </location>
</feature>
<gene>
    <name evidence="4" type="ORF">GC093_10945</name>
</gene>
<feature type="chain" id="PRO_5039622446" description="SLH domain-containing protein" evidence="2">
    <location>
        <begin position="27"/>
        <end position="561"/>
    </location>
</feature>
<sequence>MTHKWLRYTMSVCLGMALLLPQTTWAAAEPTFSLSTGSTSTVMVQDSFQVQINADQLDDVFSYELNVYYDTSLLEVDTTQKFTDLTGYALPIKIIEDGGSHVQLVYTKTGSLTGINGSATLGNLTFKAKSAGIAELMLKEAKTSTSSLKEETLLKPNTKLNVTVAKHNNNNGSKPSVSTGGSTGGDAAQGNTDSSNAVTIKSEQIVTNGSGSVVISIPSAAKQLRLPLNTADLLAGHKLEVQSNQIKLAIPAEVFQQLTRLVDEQGRNTSTIVLNIEPRDTGIEAKVLNQSQLQLGADVKLGGAIYDVTLSITTNEGRTFVLSQFDKPISLHMKVAPSINAKLSSIYYIPDNGQLERVGGEYRDGEIVADIEHFSNYVVLEVSKTFSDVPATHWAAEVIRELASKQIVSGTGENVFAPERNVSRAEFTALITRALNLKDATPSTFEDVQSSDWFASEVSKAVKAGLINGRSEGRFDPTASVTREEMTSIVMRAYAQHAGNPASTEAPTFSDEASIADWAAGDVKQAAALGLIQGRSTDTFAPQGLTTRAEAAQVLYRLLSK</sequence>
<evidence type="ECO:0000256" key="2">
    <source>
        <dbReference type="SAM" id="SignalP"/>
    </source>
</evidence>
<dbReference type="InterPro" id="IPR001119">
    <property type="entry name" value="SLH_dom"/>
</dbReference>
<comment type="caution">
    <text evidence="4">The sequence shown here is derived from an EMBL/GenBank/DDBJ whole genome shotgun (WGS) entry which is preliminary data.</text>
</comment>
<organism evidence="4 5">
    <name type="scientific">Paenibacillus foliorum</name>
    <dbReference type="NCBI Taxonomy" id="2654974"/>
    <lineage>
        <taxon>Bacteria</taxon>
        <taxon>Bacillati</taxon>
        <taxon>Bacillota</taxon>
        <taxon>Bacilli</taxon>
        <taxon>Bacillales</taxon>
        <taxon>Paenibacillaceae</taxon>
        <taxon>Paenibacillus</taxon>
    </lineage>
</organism>
<dbReference type="Pfam" id="PF00395">
    <property type="entry name" value="SLH"/>
    <property type="match status" value="3"/>
</dbReference>
<feature type="region of interest" description="Disordered" evidence="1">
    <location>
        <begin position="165"/>
        <end position="196"/>
    </location>
</feature>